<reference evidence="1 2" key="1">
    <citation type="journal article" date="2024" name="J Genomics">
        <title>Draft genome sequencing and assembly of Favolaschia claudopus CIRM-BRFM 2984 isolated from oak limbs.</title>
        <authorList>
            <person name="Navarro D."/>
            <person name="Drula E."/>
            <person name="Chaduli D."/>
            <person name="Cazenave R."/>
            <person name="Ahrendt S."/>
            <person name="Wang J."/>
            <person name="Lipzen A."/>
            <person name="Daum C."/>
            <person name="Barry K."/>
            <person name="Grigoriev I.V."/>
            <person name="Favel A."/>
            <person name="Rosso M.N."/>
            <person name="Martin F."/>
        </authorList>
    </citation>
    <scope>NUCLEOTIDE SEQUENCE [LARGE SCALE GENOMIC DNA]</scope>
    <source>
        <strain evidence="1 2">CIRM-BRFM 2984</strain>
    </source>
</reference>
<sequence>MDEMEKAMFNMMIQSSLTHRENDKLFDEGKITAAKAGYLRSARKIAGVFATIPAVAEKTGGGVQYDVYLKLNPLEQMNLMGCYLGLAKCCLVENDLEMALAWCEDIASLYRCTYHMSEFPLHELASHNPEMTFLKSAGMCLASEIFKDLGNSATAATRRWFATSSTIDLDTHKTPALKKLLDLGIALKLLESRHPDPQATLTLRVTVPALQVQGSWTRLQVKTPGGFTEGRRLYISGGRKSEQGPYYRDLWTLDLAKLDAWRKLPDYPVPLTTTGNFLGFNMVLHNDTALLFTGRPTIDVFDLKSETWPATAAFKFEPRHSECKPLFEPFPPIYGSTVRADT</sequence>
<proteinExistence type="predicted"/>
<evidence type="ECO:0000313" key="2">
    <source>
        <dbReference type="Proteomes" id="UP001362999"/>
    </source>
</evidence>
<accession>A0AAW0AFQ2</accession>
<organism evidence="1 2">
    <name type="scientific">Favolaschia claudopus</name>
    <dbReference type="NCBI Taxonomy" id="2862362"/>
    <lineage>
        <taxon>Eukaryota</taxon>
        <taxon>Fungi</taxon>
        <taxon>Dikarya</taxon>
        <taxon>Basidiomycota</taxon>
        <taxon>Agaricomycotina</taxon>
        <taxon>Agaricomycetes</taxon>
        <taxon>Agaricomycetidae</taxon>
        <taxon>Agaricales</taxon>
        <taxon>Marasmiineae</taxon>
        <taxon>Mycenaceae</taxon>
        <taxon>Favolaschia</taxon>
    </lineage>
</organism>
<dbReference type="EMBL" id="JAWWNJ010000069">
    <property type="protein sequence ID" value="KAK7007871.1"/>
    <property type="molecule type" value="Genomic_DNA"/>
</dbReference>
<gene>
    <name evidence="1" type="ORF">R3P38DRAFT_3592813</name>
</gene>
<dbReference type="SUPFAM" id="SSF117281">
    <property type="entry name" value="Kelch motif"/>
    <property type="match status" value="1"/>
</dbReference>
<dbReference type="InterPro" id="IPR015915">
    <property type="entry name" value="Kelch-typ_b-propeller"/>
</dbReference>
<evidence type="ECO:0000313" key="1">
    <source>
        <dbReference type="EMBL" id="KAK7007871.1"/>
    </source>
</evidence>
<protein>
    <submittedName>
        <fullName evidence="1">Uncharacterized protein</fullName>
    </submittedName>
</protein>
<name>A0AAW0AFQ2_9AGAR</name>
<dbReference type="Gene3D" id="2.120.10.80">
    <property type="entry name" value="Kelch-type beta propeller"/>
    <property type="match status" value="1"/>
</dbReference>
<dbReference type="Proteomes" id="UP001362999">
    <property type="component" value="Unassembled WGS sequence"/>
</dbReference>
<comment type="caution">
    <text evidence="1">The sequence shown here is derived from an EMBL/GenBank/DDBJ whole genome shotgun (WGS) entry which is preliminary data.</text>
</comment>
<keyword evidence="2" id="KW-1185">Reference proteome</keyword>
<dbReference type="AlphaFoldDB" id="A0AAW0AFQ2"/>